<reference evidence="1" key="1">
    <citation type="submission" date="2021-03" db="EMBL/GenBank/DDBJ databases">
        <title>Evolutionary innovations through gain and loss of genes in the ectomycorrhizal Boletales.</title>
        <authorList>
            <person name="Wu G."/>
            <person name="Miyauchi S."/>
            <person name="Morin E."/>
            <person name="Yang Z.-L."/>
            <person name="Xu J."/>
            <person name="Martin F.M."/>
        </authorList>
    </citation>
    <scope>NUCLEOTIDE SEQUENCE</scope>
    <source>
        <strain evidence="1">BR01</strain>
    </source>
</reference>
<gene>
    <name evidence="1" type="ORF">JVT61DRAFT_491</name>
</gene>
<sequence>MRLPSTIEEALDEMERRVVWLSKRYPETLSWVNESYSSGIALFTWPQTMDELLDDMGLPNMRSVGNWITWPLKAFSVDEIATLREERHTKREADAQSSFPLAM</sequence>
<accession>A0A8I3AGT3</accession>
<name>A0A8I3AGT3_9AGAM</name>
<keyword evidence="2" id="KW-1185">Reference proteome</keyword>
<dbReference type="EMBL" id="JAGFBS010000001">
    <property type="protein sequence ID" value="KAG6381876.1"/>
    <property type="molecule type" value="Genomic_DNA"/>
</dbReference>
<comment type="caution">
    <text evidence="1">The sequence shown here is derived from an EMBL/GenBank/DDBJ whole genome shotgun (WGS) entry which is preliminary data.</text>
</comment>
<dbReference type="AlphaFoldDB" id="A0A8I3AGT3"/>
<evidence type="ECO:0000313" key="2">
    <source>
        <dbReference type="Proteomes" id="UP000683000"/>
    </source>
</evidence>
<organism evidence="1 2">
    <name type="scientific">Boletus reticuloceps</name>
    <dbReference type="NCBI Taxonomy" id="495285"/>
    <lineage>
        <taxon>Eukaryota</taxon>
        <taxon>Fungi</taxon>
        <taxon>Dikarya</taxon>
        <taxon>Basidiomycota</taxon>
        <taxon>Agaricomycotina</taxon>
        <taxon>Agaricomycetes</taxon>
        <taxon>Agaricomycetidae</taxon>
        <taxon>Boletales</taxon>
        <taxon>Boletineae</taxon>
        <taxon>Boletaceae</taxon>
        <taxon>Boletoideae</taxon>
        <taxon>Boletus</taxon>
    </lineage>
</organism>
<evidence type="ECO:0000313" key="1">
    <source>
        <dbReference type="EMBL" id="KAG6381876.1"/>
    </source>
</evidence>
<dbReference type="OrthoDB" id="66881at2759"/>
<protein>
    <submittedName>
        <fullName evidence="1">Uncharacterized protein</fullName>
    </submittedName>
</protein>
<proteinExistence type="predicted"/>
<dbReference type="Proteomes" id="UP000683000">
    <property type="component" value="Unassembled WGS sequence"/>
</dbReference>